<evidence type="ECO:0000313" key="8">
    <source>
        <dbReference type="Proteomes" id="UP000253606"/>
    </source>
</evidence>
<feature type="transmembrane region" description="Helical" evidence="6">
    <location>
        <begin position="152"/>
        <end position="180"/>
    </location>
</feature>
<keyword evidence="8" id="KW-1185">Reference proteome</keyword>
<keyword evidence="3 6" id="KW-1133">Transmembrane helix</keyword>
<dbReference type="Proteomes" id="UP000253606">
    <property type="component" value="Chromosome"/>
</dbReference>
<evidence type="ECO:0000256" key="6">
    <source>
        <dbReference type="SAM" id="Phobius"/>
    </source>
</evidence>
<gene>
    <name evidence="7" type="ORF">ACPOL_5030</name>
</gene>
<comment type="subcellular location">
    <subcellularLocation>
        <location evidence="1">Endomembrane system</location>
        <topology evidence="1">Multi-pass membrane protein</topology>
    </subcellularLocation>
</comment>
<dbReference type="GO" id="GO:0012505">
    <property type="term" value="C:endomembrane system"/>
    <property type="evidence" value="ECO:0007669"/>
    <property type="project" value="UniProtKB-SubCell"/>
</dbReference>
<proteinExistence type="predicted"/>
<evidence type="ECO:0000313" key="7">
    <source>
        <dbReference type="EMBL" id="AXC14288.1"/>
    </source>
</evidence>
<evidence type="ECO:0000256" key="5">
    <source>
        <dbReference type="SAM" id="MobiDB-lite"/>
    </source>
</evidence>
<evidence type="ECO:0000256" key="2">
    <source>
        <dbReference type="ARBA" id="ARBA00022692"/>
    </source>
</evidence>
<protein>
    <recommendedName>
        <fullName evidence="9">Isoprenylcysteine carboxylmethyltransferase family protein</fullName>
    </recommendedName>
</protein>
<dbReference type="InterPro" id="IPR007318">
    <property type="entry name" value="Phopholipid_MeTrfase"/>
</dbReference>
<evidence type="ECO:0000256" key="1">
    <source>
        <dbReference type="ARBA" id="ARBA00004127"/>
    </source>
</evidence>
<evidence type="ECO:0008006" key="9">
    <source>
        <dbReference type="Google" id="ProtNLM"/>
    </source>
</evidence>
<name>A0A2Z5G5B0_9BACT</name>
<feature type="transmembrane region" description="Helical" evidence="6">
    <location>
        <begin position="96"/>
        <end position="117"/>
    </location>
</feature>
<feature type="transmembrane region" description="Helical" evidence="6">
    <location>
        <begin position="255"/>
        <end position="275"/>
    </location>
</feature>
<dbReference type="Gene3D" id="1.20.120.1630">
    <property type="match status" value="1"/>
</dbReference>
<dbReference type="GO" id="GO:0016740">
    <property type="term" value="F:transferase activity"/>
    <property type="evidence" value="ECO:0007669"/>
    <property type="project" value="UniProtKB-ARBA"/>
</dbReference>
<accession>A0A2Z5G5B0</accession>
<keyword evidence="4 6" id="KW-0472">Membrane</keyword>
<evidence type="ECO:0000256" key="4">
    <source>
        <dbReference type="ARBA" id="ARBA00023136"/>
    </source>
</evidence>
<sequence length="285" mass="31124">MKSAAPVRFGEGNPAFAVPEQKSHSSHPSTVRDGIRLKATRFEFRFRVAIICVLYFLGFFAPWERFGAAASPYPRRLWSWLAILLARNNLLSLGNAYLVVTIATVTIAILGALLRVWGTAYLGNFVMRHPAMQAGAVMAAGPYRYLRNPLYLGMMLTASAVAVLMPVSGAVVFLAGMLLLTIRLIAAEEFFLSAQLGPDYALYRKSVPSILPMARTRPAASPARPRWLQGIVAESFPVGTAACFAILAWSYDADLLTRCILVCFGGSLIVHALISTRKMPAAMIR</sequence>
<dbReference type="OrthoDB" id="5471300at2"/>
<dbReference type="PANTHER" id="PTHR12714:SF24">
    <property type="entry name" value="SLR1182 PROTEIN"/>
    <property type="match status" value="1"/>
</dbReference>
<dbReference type="AlphaFoldDB" id="A0A2Z5G5B0"/>
<dbReference type="Pfam" id="PF04191">
    <property type="entry name" value="PEMT"/>
    <property type="match status" value="1"/>
</dbReference>
<dbReference type="PANTHER" id="PTHR12714">
    <property type="entry name" value="PROTEIN-S ISOPRENYLCYSTEINE O-METHYLTRANSFERASE"/>
    <property type="match status" value="1"/>
</dbReference>
<feature type="transmembrane region" description="Helical" evidence="6">
    <location>
        <begin position="44"/>
        <end position="63"/>
    </location>
</feature>
<keyword evidence="2 6" id="KW-0812">Transmembrane</keyword>
<reference evidence="7 8" key="1">
    <citation type="journal article" date="2018" name="Front. Microbiol.">
        <title>Hydrolytic Capabilities as a Key to Environmental Success: Chitinolytic and Cellulolytic Acidobacteria From Acidic Sub-arctic Soils and Boreal Peatlands.</title>
        <authorList>
            <person name="Belova S.E."/>
            <person name="Ravin N.V."/>
            <person name="Pankratov T.A."/>
            <person name="Rakitin A.L."/>
            <person name="Ivanova A.A."/>
            <person name="Beletsky A.V."/>
            <person name="Mardanov A.V."/>
            <person name="Sinninghe Damste J.S."/>
            <person name="Dedysh S.N."/>
        </authorList>
    </citation>
    <scope>NUCLEOTIDE SEQUENCE [LARGE SCALE GENOMIC DNA]</scope>
    <source>
        <strain evidence="7 8">SBC82</strain>
    </source>
</reference>
<dbReference type="KEGG" id="abas:ACPOL_5030"/>
<evidence type="ECO:0000256" key="3">
    <source>
        <dbReference type="ARBA" id="ARBA00022989"/>
    </source>
</evidence>
<organism evidence="7 8">
    <name type="scientific">Acidisarcina polymorpha</name>
    <dbReference type="NCBI Taxonomy" id="2211140"/>
    <lineage>
        <taxon>Bacteria</taxon>
        <taxon>Pseudomonadati</taxon>
        <taxon>Acidobacteriota</taxon>
        <taxon>Terriglobia</taxon>
        <taxon>Terriglobales</taxon>
        <taxon>Acidobacteriaceae</taxon>
        <taxon>Acidisarcina</taxon>
    </lineage>
</organism>
<dbReference type="EMBL" id="CP030840">
    <property type="protein sequence ID" value="AXC14288.1"/>
    <property type="molecule type" value="Genomic_DNA"/>
</dbReference>
<feature type="region of interest" description="Disordered" evidence="5">
    <location>
        <begin position="1"/>
        <end position="30"/>
    </location>
</feature>